<evidence type="ECO:0000313" key="2">
    <source>
        <dbReference type="EMBL" id="KGN38864.1"/>
    </source>
</evidence>
<name>A0A0A0JQ50_9MICO</name>
<reference evidence="2 3" key="1">
    <citation type="submission" date="2013-08" db="EMBL/GenBank/DDBJ databases">
        <title>The genome sequence of Knoellia subterranea.</title>
        <authorList>
            <person name="Zhu W."/>
            <person name="Wang G."/>
        </authorList>
    </citation>
    <scope>NUCLEOTIDE SEQUENCE [LARGE SCALE GENOMIC DNA]</scope>
    <source>
        <strain evidence="2 3">KCTC 19937</strain>
    </source>
</reference>
<dbReference type="EMBL" id="AVPK01000002">
    <property type="protein sequence ID" value="KGN38864.1"/>
    <property type="molecule type" value="Genomic_DNA"/>
</dbReference>
<keyword evidence="3" id="KW-1185">Reference proteome</keyword>
<proteinExistence type="predicted"/>
<dbReference type="AlphaFoldDB" id="A0A0A0JQ50"/>
<sequence>MFNRTTRLAAVVGAAALAASILGVGPASAKPARSVLPQTMGGVPLSMELYNAPQGPTVLGPQACDPDNNPDASWARSRWVGSYWDGDNATPNLTYDAVISTWRDSRQAFTDVIENTGHCAFFGVPNRVDWPGQDPATHALFDNGGSFSAVIRDGRSLIAVDAVDWNGDGEAGDPDQRAAAIREALALEAAL</sequence>
<dbReference type="RefSeq" id="WP_035902977.1">
    <property type="nucleotide sequence ID" value="NZ_AVPK01000002.1"/>
</dbReference>
<dbReference type="OrthoDB" id="4843756at2"/>
<evidence type="ECO:0008006" key="4">
    <source>
        <dbReference type="Google" id="ProtNLM"/>
    </source>
</evidence>
<dbReference type="STRING" id="1385521.N803_07605"/>
<feature type="signal peptide" evidence="1">
    <location>
        <begin position="1"/>
        <end position="29"/>
    </location>
</feature>
<gene>
    <name evidence="2" type="ORF">N803_07605</name>
</gene>
<keyword evidence="1" id="KW-0732">Signal</keyword>
<evidence type="ECO:0000313" key="3">
    <source>
        <dbReference type="Proteomes" id="UP000030011"/>
    </source>
</evidence>
<organism evidence="2 3">
    <name type="scientific">Knoellia subterranea KCTC 19937</name>
    <dbReference type="NCBI Taxonomy" id="1385521"/>
    <lineage>
        <taxon>Bacteria</taxon>
        <taxon>Bacillati</taxon>
        <taxon>Actinomycetota</taxon>
        <taxon>Actinomycetes</taxon>
        <taxon>Micrococcales</taxon>
        <taxon>Intrasporangiaceae</taxon>
        <taxon>Knoellia</taxon>
    </lineage>
</organism>
<evidence type="ECO:0000256" key="1">
    <source>
        <dbReference type="SAM" id="SignalP"/>
    </source>
</evidence>
<feature type="chain" id="PRO_5001964540" description="PknH-like extracellular domain-containing protein" evidence="1">
    <location>
        <begin position="30"/>
        <end position="191"/>
    </location>
</feature>
<comment type="caution">
    <text evidence="2">The sequence shown here is derived from an EMBL/GenBank/DDBJ whole genome shotgun (WGS) entry which is preliminary data.</text>
</comment>
<protein>
    <recommendedName>
        <fullName evidence="4">PknH-like extracellular domain-containing protein</fullName>
    </recommendedName>
</protein>
<dbReference type="Proteomes" id="UP000030011">
    <property type="component" value="Unassembled WGS sequence"/>
</dbReference>
<accession>A0A0A0JQ50</accession>